<name>A0A8T2XIT9_POPDE</name>
<keyword evidence="2" id="KW-1185">Reference proteome</keyword>
<evidence type="ECO:0000313" key="2">
    <source>
        <dbReference type="Proteomes" id="UP000807159"/>
    </source>
</evidence>
<dbReference type="EMBL" id="JACEGQ020000011">
    <property type="protein sequence ID" value="KAH8493465.1"/>
    <property type="molecule type" value="Genomic_DNA"/>
</dbReference>
<sequence length="109" mass="12959">MELGLNNLIMRARIFLAILDAVSPLKRHNEIMPLYAGCFPSWLTSEDRKILEALSRDIMVDVIVREDRNIDQYQIIEKLLMLLMCKTRHKRRMLRWERKKMNVVFGDGN</sequence>
<dbReference type="AlphaFoldDB" id="A0A8T2XIT9"/>
<proteinExistence type="predicted"/>
<reference evidence="1" key="1">
    <citation type="journal article" date="2021" name="J. Hered.">
        <title>Genome Assembly of Salicaceae Populus deltoides (Eastern Cottonwood) I-69 Based on Nanopore Sequencing and Hi-C Technologies.</title>
        <authorList>
            <person name="Bai S."/>
            <person name="Wu H."/>
            <person name="Zhang J."/>
            <person name="Pan Z."/>
            <person name="Zhao W."/>
            <person name="Li Z."/>
            <person name="Tong C."/>
        </authorList>
    </citation>
    <scope>NUCLEOTIDE SEQUENCE</scope>
    <source>
        <tissue evidence="1">Leaf</tissue>
    </source>
</reference>
<feature type="non-terminal residue" evidence="1">
    <location>
        <position position="109"/>
    </location>
</feature>
<gene>
    <name evidence="1" type="ORF">H0E87_020276</name>
</gene>
<evidence type="ECO:0000313" key="1">
    <source>
        <dbReference type="EMBL" id="KAH8493465.1"/>
    </source>
</evidence>
<organism evidence="1 2">
    <name type="scientific">Populus deltoides</name>
    <name type="common">Eastern poplar</name>
    <name type="synonym">Eastern cottonwood</name>
    <dbReference type="NCBI Taxonomy" id="3696"/>
    <lineage>
        <taxon>Eukaryota</taxon>
        <taxon>Viridiplantae</taxon>
        <taxon>Streptophyta</taxon>
        <taxon>Embryophyta</taxon>
        <taxon>Tracheophyta</taxon>
        <taxon>Spermatophyta</taxon>
        <taxon>Magnoliopsida</taxon>
        <taxon>eudicotyledons</taxon>
        <taxon>Gunneridae</taxon>
        <taxon>Pentapetalae</taxon>
        <taxon>rosids</taxon>
        <taxon>fabids</taxon>
        <taxon>Malpighiales</taxon>
        <taxon>Salicaceae</taxon>
        <taxon>Saliceae</taxon>
        <taxon>Populus</taxon>
    </lineage>
</organism>
<comment type="caution">
    <text evidence="1">The sequence shown here is derived from an EMBL/GenBank/DDBJ whole genome shotgun (WGS) entry which is preliminary data.</text>
</comment>
<accession>A0A8T2XIT9</accession>
<dbReference type="Proteomes" id="UP000807159">
    <property type="component" value="Chromosome 11"/>
</dbReference>
<protein>
    <submittedName>
        <fullName evidence="1">Uncharacterized protein</fullName>
    </submittedName>
</protein>